<organism evidence="1 2">
    <name type="scientific">Symbiodinium natans</name>
    <dbReference type="NCBI Taxonomy" id="878477"/>
    <lineage>
        <taxon>Eukaryota</taxon>
        <taxon>Sar</taxon>
        <taxon>Alveolata</taxon>
        <taxon>Dinophyceae</taxon>
        <taxon>Suessiales</taxon>
        <taxon>Symbiodiniaceae</taxon>
        <taxon>Symbiodinium</taxon>
    </lineage>
</organism>
<reference evidence="1" key="1">
    <citation type="submission" date="2021-02" db="EMBL/GenBank/DDBJ databases">
        <authorList>
            <person name="Dougan E. K."/>
            <person name="Rhodes N."/>
            <person name="Thang M."/>
            <person name="Chan C."/>
        </authorList>
    </citation>
    <scope>NUCLEOTIDE SEQUENCE</scope>
</reference>
<dbReference type="EMBL" id="CAJNDS010001868">
    <property type="protein sequence ID" value="CAE7285740.1"/>
    <property type="molecule type" value="Genomic_DNA"/>
</dbReference>
<protein>
    <recommendedName>
        <fullName evidence="3">Apple domain-containing protein</fullName>
    </recommendedName>
</protein>
<evidence type="ECO:0008006" key="3">
    <source>
        <dbReference type="Google" id="ProtNLM"/>
    </source>
</evidence>
<gene>
    <name evidence="1" type="ORF">SNAT2548_LOCUS15121</name>
</gene>
<dbReference type="Proteomes" id="UP000604046">
    <property type="component" value="Unassembled WGS sequence"/>
</dbReference>
<name>A0A812N3I1_9DINO</name>
<proteinExistence type="predicted"/>
<comment type="caution">
    <text evidence="1">The sequence shown here is derived from an EMBL/GenBank/DDBJ whole genome shotgun (WGS) entry which is preliminary data.</text>
</comment>
<dbReference type="AlphaFoldDB" id="A0A812N3I1"/>
<evidence type="ECO:0000313" key="2">
    <source>
        <dbReference type="Proteomes" id="UP000604046"/>
    </source>
</evidence>
<evidence type="ECO:0000313" key="1">
    <source>
        <dbReference type="EMBL" id="CAE7285740.1"/>
    </source>
</evidence>
<sequence>MFALSLAWVAVASGYSTSPIVLDFAETRYGEGSSLLMCLHGTLQCRALCCSVPFDRNWGGHKFCGHFGSHFKAEVWTNCWGEGNEGAGGNVRSQCCECVADEPPTILPKPVRAEGAESWLPSHKGQEGYFELPASHEHCDSRDDGKCSGFNLTCPTGSLSVPFNQCLQGSLGRWEDGFQLACGMDGAEVYTYAYEGWGCSGSFGGYQPPSAFCRICESTVTLTTTWWPKPSKSLRELSWDASCVPTTSTRTTVTTTTDPFAGRGWEPVGGAGGACRGDTANDNAPEHYEVHSLQSLEACQAQCLAMFPRCKGVEYSQGRCEVWVRPEGIFVAKDLSGFTCLRFGWPTKYLQPVDGGDGRACRGDRVTDNLPEYYTITKTRFLEDCKARCAAAPVCEGIEFSLGRCEIWLRPIRATTGIPGFSCFGYSPPSGLLLL</sequence>
<accession>A0A812N3I1</accession>
<keyword evidence="2" id="KW-1185">Reference proteome</keyword>
<dbReference type="OrthoDB" id="443815at2759"/>